<accession>A0A165KH86</accession>
<feature type="region of interest" description="Disordered" evidence="1">
    <location>
        <begin position="194"/>
        <end position="232"/>
    </location>
</feature>
<dbReference type="InterPro" id="IPR021013">
    <property type="entry name" value="ATPase_Vma12"/>
</dbReference>
<evidence type="ECO:0000313" key="4">
    <source>
        <dbReference type="Proteomes" id="UP000076727"/>
    </source>
</evidence>
<keyword evidence="2" id="KW-1133">Transmembrane helix</keyword>
<dbReference type="Pfam" id="PF11712">
    <property type="entry name" value="Vma12"/>
    <property type="match status" value="1"/>
</dbReference>
<keyword evidence="2" id="KW-0472">Membrane</keyword>
<dbReference type="OrthoDB" id="3193718at2759"/>
<keyword evidence="2" id="KW-0812">Transmembrane</keyword>
<reference evidence="3 4" key="1">
    <citation type="journal article" date="2016" name="Mol. Biol. Evol.">
        <title>Comparative Genomics of Early-Diverging Mushroom-Forming Fungi Provides Insights into the Origins of Lignocellulose Decay Capabilities.</title>
        <authorList>
            <person name="Nagy L.G."/>
            <person name="Riley R."/>
            <person name="Tritt A."/>
            <person name="Adam C."/>
            <person name="Daum C."/>
            <person name="Floudas D."/>
            <person name="Sun H."/>
            <person name="Yadav J.S."/>
            <person name="Pangilinan J."/>
            <person name="Larsson K.H."/>
            <person name="Matsuura K."/>
            <person name="Barry K."/>
            <person name="Labutti K."/>
            <person name="Kuo R."/>
            <person name="Ohm R.A."/>
            <person name="Bhattacharya S.S."/>
            <person name="Shirouzu T."/>
            <person name="Yoshinaga Y."/>
            <person name="Martin F.M."/>
            <person name="Grigoriev I.V."/>
            <person name="Hibbett D.S."/>
        </authorList>
    </citation>
    <scope>NUCLEOTIDE SEQUENCE [LARGE SCALE GENOMIC DNA]</scope>
    <source>
        <strain evidence="3 4">L-15889</strain>
    </source>
</reference>
<evidence type="ECO:0000256" key="2">
    <source>
        <dbReference type="SAM" id="Phobius"/>
    </source>
</evidence>
<dbReference type="GO" id="GO:0070072">
    <property type="term" value="P:vacuolar proton-transporting V-type ATPase complex assembly"/>
    <property type="evidence" value="ECO:0007669"/>
    <property type="project" value="InterPro"/>
</dbReference>
<protein>
    <recommendedName>
        <fullName evidence="5">Endoplasmic reticulum-based factor for assembly of V-ATPase</fullName>
    </recommendedName>
</protein>
<evidence type="ECO:0008006" key="5">
    <source>
        <dbReference type="Google" id="ProtNLM"/>
    </source>
</evidence>
<evidence type="ECO:0000313" key="3">
    <source>
        <dbReference type="EMBL" id="KZT63131.1"/>
    </source>
</evidence>
<keyword evidence="4" id="KW-1185">Reference proteome</keyword>
<dbReference type="EMBL" id="KV429244">
    <property type="protein sequence ID" value="KZT63131.1"/>
    <property type="molecule type" value="Genomic_DNA"/>
</dbReference>
<proteinExistence type="predicted"/>
<evidence type="ECO:0000256" key="1">
    <source>
        <dbReference type="SAM" id="MobiDB-lite"/>
    </source>
</evidence>
<gene>
    <name evidence="3" type="ORF">DAEQUDRAFT_700475</name>
</gene>
<name>A0A165KH86_9APHY</name>
<dbReference type="Proteomes" id="UP000076727">
    <property type="component" value="Unassembled WGS sequence"/>
</dbReference>
<feature type="transmembrane region" description="Helical" evidence="2">
    <location>
        <begin position="165"/>
        <end position="186"/>
    </location>
</feature>
<organism evidence="3 4">
    <name type="scientific">Daedalea quercina L-15889</name>
    <dbReference type="NCBI Taxonomy" id="1314783"/>
    <lineage>
        <taxon>Eukaryota</taxon>
        <taxon>Fungi</taxon>
        <taxon>Dikarya</taxon>
        <taxon>Basidiomycota</taxon>
        <taxon>Agaricomycotina</taxon>
        <taxon>Agaricomycetes</taxon>
        <taxon>Polyporales</taxon>
        <taxon>Fomitopsis</taxon>
    </lineage>
</organism>
<sequence length="255" mass="27446">MAMPSTSAMAIATSHTQQDLNVSLEPHLLDTLRPLVRLLPEDIASRLDALVASDVPPANIISHSLLSSISAWTRSSDGEEALASHNPPLRPADYSMIALLAGTRTSPERKFPEYVAHIEGADERKAYSDRRAMTNVLNALLSIGGAGFATWWAAGRLAWKDEWKVLLSLAVALVVAASEAVLYLIWDASRSERPCPRRRPARVMPPDSKKDTAEPVAVLDGPAGASRPEMPVSTAVAVTQGTAILRERAGTGRQE</sequence>
<feature type="transmembrane region" description="Helical" evidence="2">
    <location>
        <begin position="132"/>
        <end position="153"/>
    </location>
</feature>
<dbReference type="AlphaFoldDB" id="A0A165KH86"/>